<organism evidence="10 11">
    <name type="scientific">Aeromicrobium yanjiei</name>
    <dbReference type="NCBI Taxonomy" id="2662028"/>
    <lineage>
        <taxon>Bacteria</taxon>
        <taxon>Bacillati</taxon>
        <taxon>Actinomycetota</taxon>
        <taxon>Actinomycetes</taxon>
        <taxon>Propionibacteriales</taxon>
        <taxon>Nocardioidaceae</taxon>
        <taxon>Aeromicrobium</taxon>
    </lineage>
</organism>
<accession>A0A5Q2MIJ2</accession>
<dbReference type="InterPro" id="IPR013786">
    <property type="entry name" value="AcylCoA_DH/ox_N"/>
</dbReference>
<dbReference type="InterPro" id="IPR009100">
    <property type="entry name" value="AcylCoA_DH/oxidase_NM_dom_sf"/>
</dbReference>
<dbReference type="Pfam" id="PF00441">
    <property type="entry name" value="Acyl-CoA_dh_1"/>
    <property type="match status" value="1"/>
</dbReference>
<dbReference type="Gene3D" id="1.20.140.10">
    <property type="entry name" value="Butyryl-CoA Dehydrogenase, subunit A, domain 3"/>
    <property type="match status" value="1"/>
</dbReference>
<keyword evidence="3 6" id="KW-0285">Flavoprotein</keyword>
<evidence type="ECO:0000256" key="2">
    <source>
        <dbReference type="ARBA" id="ARBA00009347"/>
    </source>
</evidence>
<evidence type="ECO:0000256" key="6">
    <source>
        <dbReference type="RuleBase" id="RU362125"/>
    </source>
</evidence>
<evidence type="ECO:0000256" key="5">
    <source>
        <dbReference type="ARBA" id="ARBA00023002"/>
    </source>
</evidence>
<feature type="domain" description="Acyl-CoA dehydrogenase/oxidase C-terminal" evidence="7">
    <location>
        <begin position="235"/>
        <end position="366"/>
    </location>
</feature>
<dbReference type="SUPFAM" id="SSF47203">
    <property type="entry name" value="Acyl-CoA dehydrogenase C-terminal domain-like"/>
    <property type="match status" value="1"/>
</dbReference>
<evidence type="ECO:0000256" key="1">
    <source>
        <dbReference type="ARBA" id="ARBA00001974"/>
    </source>
</evidence>
<dbReference type="RefSeq" id="WP_153652849.1">
    <property type="nucleotide sequence ID" value="NZ_CP045737.1"/>
</dbReference>
<dbReference type="InterPro" id="IPR036250">
    <property type="entry name" value="AcylCo_DH-like_C"/>
</dbReference>
<dbReference type="Gene3D" id="1.10.540.10">
    <property type="entry name" value="Acyl-CoA dehydrogenase/oxidase, N-terminal domain"/>
    <property type="match status" value="1"/>
</dbReference>
<dbReference type="KEGG" id="aef:GEV26_09535"/>
<dbReference type="EMBL" id="CP045737">
    <property type="protein sequence ID" value="QGG41581.1"/>
    <property type="molecule type" value="Genomic_DNA"/>
</dbReference>
<gene>
    <name evidence="10" type="ORF">GEV26_09535</name>
</gene>
<evidence type="ECO:0000256" key="3">
    <source>
        <dbReference type="ARBA" id="ARBA00022630"/>
    </source>
</evidence>
<feature type="domain" description="Acyl-CoA dehydrogenase/oxidase N-terminal" evidence="9">
    <location>
        <begin position="6"/>
        <end position="118"/>
    </location>
</feature>
<evidence type="ECO:0000259" key="8">
    <source>
        <dbReference type="Pfam" id="PF02770"/>
    </source>
</evidence>
<dbReference type="SUPFAM" id="SSF56645">
    <property type="entry name" value="Acyl-CoA dehydrogenase NM domain-like"/>
    <property type="match status" value="1"/>
</dbReference>
<comment type="cofactor">
    <cofactor evidence="1 6">
        <name>FAD</name>
        <dbReference type="ChEBI" id="CHEBI:57692"/>
    </cofactor>
</comment>
<dbReference type="InterPro" id="IPR009075">
    <property type="entry name" value="AcylCo_DH/oxidase_C"/>
</dbReference>
<feature type="domain" description="Acyl-CoA oxidase/dehydrogenase middle" evidence="8">
    <location>
        <begin position="124"/>
        <end position="196"/>
    </location>
</feature>
<protein>
    <submittedName>
        <fullName evidence="10">Acyl-CoA dehydrogenase</fullName>
    </submittedName>
</protein>
<proteinExistence type="inferred from homology"/>
<evidence type="ECO:0000259" key="7">
    <source>
        <dbReference type="Pfam" id="PF00441"/>
    </source>
</evidence>
<dbReference type="Gene3D" id="2.40.110.10">
    <property type="entry name" value="Butyryl-CoA Dehydrogenase, subunit A, domain 2"/>
    <property type="match status" value="1"/>
</dbReference>
<evidence type="ECO:0000313" key="10">
    <source>
        <dbReference type="EMBL" id="QGG41581.1"/>
    </source>
</evidence>
<keyword evidence="11" id="KW-1185">Reference proteome</keyword>
<dbReference type="AlphaFoldDB" id="A0A5Q2MIJ2"/>
<dbReference type="InterPro" id="IPR046373">
    <property type="entry name" value="Acyl-CoA_Oxase/DH_mid-dom_sf"/>
</dbReference>
<evidence type="ECO:0000313" key="11">
    <source>
        <dbReference type="Proteomes" id="UP000392064"/>
    </source>
</evidence>
<dbReference type="InterPro" id="IPR037069">
    <property type="entry name" value="AcylCoA_DH/ox_N_sf"/>
</dbReference>
<dbReference type="GO" id="GO:0050660">
    <property type="term" value="F:flavin adenine dinucleotide binding"/>
    <property type="evidence" value="ECO:0007669"/>
    <property type="project" value="InterPro"/>
</dbReference>
<keyword evidence="5 6" id="KW-0560">Oxidoreductase</keyword>
<dbReference type="PANTHER" id="PTHR43884:SF20">
    <property type="entry name" value="ACYL-COA DEHYDROGENASE FADE28"/>
    <property type="match status" value="1"/>
</dbReference>
<dbReference type="CDD" id="cd00567">
    <property type="entry name" value="ACAD"/>
    <property type="match status" value="1"/>
</dbReference>
<dbReference type="Pfam" id="PF02770">
    <property type="entry name" value="Acyl-CoA_dh_M"/>
    <property type="match status" value="1"/>
</dbReference>
<dbReference type="GO" id="GO:0003995">
    <property type="term" value="F:acyl-CoA dehydrogenase activity"/>
    <property type="evidence" value="ECO:0007669"/>
    <property type="project" value="TreeGrafter"/>
</dbReference>
<evidence type="ECO:0000259" key="9">
    <source>
        <dbReference type="Pfam" id="PF02771"/>
    </source>
</evidence>
<reference evidence="10 11" key="1">
    <citation type="submission" date="2019-11" db="EMBL/GenBank/DDBJ databases">
        <authorList>
            <person name="Li J."/>
        </authorList>
    </citation>
    <scope>NUCLEOTIDE SEQUENCE [LARGE SCALE GENOMIC DNA]</scope>
    <source>
        <strain evidence="10 11">MF47</strain>
    </source>
</reference>
<evidence type="ECO:0000256" key="4">
    <source>
        <dbReference type="ARBA" id="ARBA00022827"/>
    </source>
</evidence>
<name>A0A5Q2MIJ2_9ACTN</name>
<sequence length="370" mass="39499">MSFSFTAEQEELRQLVRRFCEEKSSSEHVRRLMDSDDNRDDKIWSQMADQLGLQGLSIPEAYGGSGFGPVELGIVLEEMGRTLLVAPYFSTVAIAGQTLALSDDEAAKQRWLPGIADGSLTATLAIAEESGSWELDSVETTAAQAGDEWSLTGTKMYVLDGATADLLLVVARAGDELGLFAVDGAAAGVTRSKLDSVDLTRDLGRVELDGVSAVRIGSGDATEMLVKATDLILAAFAAEQIGGAAKCLEMAVDYAKIREQFGRPIGSFQAIKHKCADMLLEVESGKSASYYASSVVAAGDHESSIAAALAKAYCSTAFTHAAKENIQIHGGIGFTWEHDAHLYLKRAKSSELLFGSPARHRERLADLVGI</sequence>
<dbReference type="Proteomes" id="UP000392064">
    <property type="component" value="Chromosome"/>
</dbReference>
<dbReference type="Pfam" id="PF02771">
    <property type="entry name" value="Acyl-CoA_dh_N"/>
    <property type="match status" value="1"/>
</dbReference>
<keyword evidence="4 6" id="KW-0274">FAD</keyword>
<dbReference type="PANTHER" id="PTHR43884">
    <property type="entry name" value="ACYL-COA DEHYDROGENASE"/>
    <property type="match status" value="1"/>
</dbReference>
<dbReference type="InterPro" id="IPR006091">
    <property type="entry name" value="Acyl-CoA_Oxase/DH_mid-dom"/>
</dbReference>
<comment type="similarity">
    <text evidence="2 6">Belongs to the acyl-CoA dehydrogenase family.</text>
</comment>